<dbReference type="PANTHER" id="PTHR11771">
    <property type="entry name" value="LIPOXYGENASE"/>
    <property type="match status" value="1"/>
</dbReference>
<protein>
    <recommendedName>
        <fullName evidence="4">Lipoxygenase domain-containing protein</fullName>
    </recommendedName>
</protein>
<dbReference type="SUPFAM" id="SSF48484">
    <property type="entry name" value="Lipoxigenase"/>
    <property type="match status" value="1"/>
</dbReference>
<evidence type="ECO:0000256" key="3">
    <source>
        <dbReference type="ARBA" id="ARBA00023002"/>
    </source>
</evidence>
<evidence type="ECO:0000259" key="4">
    <source>
        <dbReference type="PROSITE" id="PS51393"/>
    </source>
</evidence>
<dbReference type="GO" id="GO:0016702">
    <property type="term" value="F:oxidoreductase activity, acting on single donors with incorporation of molecular oxygen, incorporation of two atoms of oxygen"/>
    <property type="evidence" value="ECO:0007669"/>
    <property type="project" value="InterPro"/>
</dbReference>
<keyword evidence="2" id="KW-0223">Dioxygenase</keyword>
<accession>A0AAU9LAL1</accession>
<dbReference type="Gene3D" id="3.10.450.60">
    <property type="match status" value="1"/>
</dbReference>
<dbReference type="EMBL" id="CAKKTJ010000219">
    <property type="protein sequence ID" value="CAH0478138.1"/>
    <property type="molecule type" value="Genomic_DNA"/>
</dbReference>
<organism evidence="5 6">
    <name type="scientific">Peronospora belbahrii</name>
    <dbReference type="NCBI Taxonomy" id="622444"/>
    <lineage>
        <taxon>Eukaryota</taxon>
        <taxon>Sar</taxon>
        <taxon>Stramenopiles</taxon>
        <taxon>Oomycota</taxon>
        <taxon>Peronosporomycetes</taxon>
        <taxon>Peronosporales</taxon>
        <taxon>Peronosporaceae</taxon>
        <taxon>Peronospora</taxon>
    </lineage>
</organism>
<dbReference type="Proteomes" id="UP001160483">
    <property type="component" value="Unassembled WGS sequence"/>
</dbReference>
<dbReference type="Pfam" id="PF00305">
    <property type="entry name" value="Lipoxygenase"/>
    <property type="match status" value="1"/>
</dbReference>
<dbReference type="InterPro" id="IPR013819">
    <property type="entry name" value="LipOase_C"/>
</dbReference>
<dbReference type="InterPro" id="IPR000907">
    <property type="entry name" value="LipOase"/>
</dbReference>
<dbReference type="PROSITE" id="PS51393">
    <property type="entry name" value="LIPOXYGENASE_3"/>
    <property type="match status" value="1"/>
</dbReference>
<evidence type="ECO:0000256" key="1">
    <source>
        <dbReference type="ARBA" id="ARBA00022723"/>
    </source>
</evidence>
<feature type="domain" description="Lipoxygenase" evidence="4">
    <location>
        <begin position="153"/>
        <end position="353"/>
    </location>
</feature>
<sequence length="472" mass="52329">MHDFNHRVIALIFAAISKSFGYSILAVDSQAKNPGPTEKNSSLYSSILASQVGALSAFENQNQSIIENTLRSLGPYKSLESFKAAYDALQSAELINIPQAFDNSDENFGAIRLGIRGYNLKLVNLNEWSEPLNCLSDSLVREVCCESTINTAILNHKVFVQDFSTMGQYTDLNTTKSKYAPNVVSSFCNNIETGVLLPLAIKIVDSGLTYTKEDSAGEWQLAKMALDATELNYLQIIHFVEVHVVSIPIQIELMRSMAETHPIYALLNYHFFGNIGLEFLSVLVLFSVDSPFDRSVAFGASGSVRAAYDELQKLSITDDCPSDIAKNGLEYLPNHRYVKHGATYYSIIKTFVTKVTWHSQAAPFSTLALYNAPLPTRKGVKVDPFDYVIPSDLFPALSVVAAQFYRPIPLAQSVLSAYTTPPFSSETILKGAIAQFHQSMVTLENTLNSAKPKGNYLDMYVKPSFMPWFSYI</sequence>
<proteinExistence type="predicted"/>
<reference evidence="5" key="1">
    <citation type="submission" date="2021-11" db="EMBL/GenBank/DDBJ databases">
        <authorList>
            <person name="Islam A."/>
            <person name="Islam S."/>
            <person name="Flora M.S."/>
            <person name="Rahman M."/>
            <person name="Ziaur R.M."/>
            <person name="Epstein J.H."/>
            <person name="Hassan M."/>
            <person name="Klassen M."/>
            <person name="Woodard K."/>
            <person name="Webb A."/>
            <person name="Webby R.J."/>
            <person name="El Zowalaty M.E."/>
        </authorList>
    </citation>
    <scope>NUCLEOTIDE SEQUENCE</scope>
    <source>
        <strain evidence="5">Pbs3</strain>
    </source>
</reference>
<evidence type="ECO:0000313" key="6">
    <source>
        <dbReference type="Proteomes" id="UP001160483"/>
    </source>
</evidence>
<keyword evidence="3" id="KW-0560">Oxidoreductase</keyword>
<keyword evidence="1" id="KW-0479">Metal-binding</keyword>
<comment type="caution">
    <text evidence="5">The sequence shown here is derived from an EMBL/GenBank/DDBJ whole genome shotgun (WGS) entry which is preliminary data.</text>
</comment>
<gene>
    <name evidence="5" type="ORF">PBS003_LOCUS4850</name>
</gene>
<evidence type="ECO:0000313" key="5">
    <source>
        <dbReference type="EMBL" id="CAH0478138.1"/>
    </source>
</evidence>
<dbReference type="Gene3D" id="1.20.245.10">
    <property type="entry name" value="Lipoxygenase-1, Domain 5"/>
    <property type="match status" value="1"/>
</dbReference>
<dbReference type="GO" id="GO:0034440">
    <property type="term" value="P:lipid oxidation"/>
    <property type="evidence" value="ECO:0007669"/>
    <property type="project" value="InterPro"/>
</dbReference>
<evidence type="ECO:0000256" key="2">
    <source>
        <dbReference type="ARBA" id="ARBA00022964"/>
    </source>
</evidence>
<name>A0AAU9LAL1_9STRA</name>
<dbReference type="GO" id="GO:0046872">
    <property type="term" value="F:metal ion binding"/>
    <property type="evidence" value="ECO:0007669"/>
    <property type="project" value="UniProtKB-KW"/>
</dbReference>
<dbReference type="AlphaFoldDB" id="A0AAU9LAL1"/>
<dbReference type="InterPro" id="IPR036226">
    <property type="entry name" value="LipOase_C_sf"/>
</dbReference>